<dbReference type="Pfam" id="PF04172">
    <property type="entry name" value="LrgB"/>
    <property type="match status" value="1"/>
</dbReference>
<evidence type="ECO:0000313" key="7">
    <source>
        <dbReference type="EMBL" id="SHM67778.1"/>
    </source>
</evidence>
<dbReference type="RefSeq" id="WP_073436570.1">
    <property type="nucleotide sequence ID" value="NZ_BJXU01000154.1"/>
</dbReference>
<organism evidence="7 8">
    <name type="scientific">Halomonas cupida</name>
    <dbReference type="NCBI Taxonomy" id="44933"/>
    <lineage>
        <taxon>Bacteria</taxon>
        <taxon>Pseudomonadati</taxon>
        <taxon>Pseudomonadota</taxon>
        <taxon>Gammaproteobacteria</taxon>
        <taxon>Oceanospirillales</taxon>
        <taxon>Halomonadaceae</taxon>
        <taxon>Halomonas</taxon>
    </lineage>
</organism>
<keyword evidence="7" id="KW-0378">Hydrolase</keyword>
<feature type="transmembrane region" description="Helical" evidence="5">
    <location>
        <begin position="208"/>
        <end position="231"/>
    </location>
</feature>
<evidence type="ECO:0000256" key="4">
    <source>
        <dbReference type="ARBA" id="ARBA00023136"/>
    </source>
</evidence>
<keyword evidence="3 5" id="KW-1133">Transmembrane helix</keyword>
<reference evidence="6 9" key="2">
    <citation type="submission" date="2019-07" db="EMBL/GenBank/DDBJ databases">
        <title>Whole genome shotgun sequence of Halomonas cupida NBRC 102219.</title>
        <authorList>
            <person name="Hosoyama A."/>
            <person name="Uohara A."/>
            <person name="Ohji S."/>
            <person name="Ichikawa N."/>
        </authorList>
    </citation>
    <scope>NUCLEOTIDE SEQUENCE [LARGE SCALE GENOMIC DNA]</scope>
    <source>
        <strain evidence="6 9">NBRC 102219</strain>
    </source>
</reference>
<evidence type="ECO:0000256" key="2">
    <source>
        <dbReference type="ARBA" id="ARBA00022692"/>
    </source>
</evidence>
<gene>
    <name evidence="6" type="ORF">HCU01_34840</name>
    <name evidence="7" type="ORF">SAMN05660971_03564</name>
</gene>
<feature type="transmembrane region" description="Helical" evidence="5">
    <location>
        <begin position="152"/>
        <end position="172"/>
    </location>
</feature>
<protein>
    <submittedName>
        <fullName evidence="7">Putative effector of murein hydrolase</fullName>
    </submittedName>
</protein>
<feature type="transmembrane region" description="Helical" evidence="5">
    <location>
        <begin position="42"/>
        <end position="63"/>
    </location>
</feature>
<proteinExistence type="predicted"/>
<comment type="subcellular location">
    <subcellularLocation>
        <location evidence="1">Membrane</location>
        <topology evidence="1">Multi-pass membrane protein</topology>
    </subcellularLocation>
</comment>
<keyword evidence="4 5" id="KW-0472">Membrane</keyword>
<dbReference type="PANTHER" id="PTHR30249:SF0">
    <property type="entry name" value="PLASTIDAL GLYCOLATE_GLYCERATE TRANSLOCATOR 1, CHLOROPLASTIC"/>
    <property type="match status" value="1"/>
</dbReference>
<keyword evidence="9" id="KW-1185">Reference proteome</keyword>
<dbReference type="AlphaFoldDB" id="A0A1M7KRH8"/>
<dbReference type="GO" id="GO:0016787">
    <property type="term" value="F:hydrolase activity"/>
    <property type="evidence" value="ECO:0007669"/>
    <property type="project" value="UniProtKB-KW"/>
</dbReference>
<evidence type="ECO:0000256" key="3">
    <source>
        <dbReference type="ARBA" id="ARBA00022989"/>
    </source>
</evidence>
<keyword evidence="2 5" id="KW-0812">Transmembrane</keyword>
<evidence type="ECO:0000256" key="5">
    <source>
        <dbReference type="SAM" id="Phobius"/>
    </source>
</evidence>
<evidence type="ECO:0000313" key="6">
    <source>
        <dbReference type="EMBL" id="GEN25535.1"/>
    </source>
</evidence>
<dbReference type="EMBL" id="BJXU01000154">
    <property type="protein sequence ID" value="GEN25535.1"/>
    <property type="molecule type" value="Genomic_DNA"/>
</dbReference>
<feature type="transmembrane region" description="Helical" evidence="5">
    <location>
        <begin position="69"/>
        <end position="86"/>
    </location>
</feature>
<sequence length="235" mass="24753">MSQAMADWLQHPLLSIALSIGAYLAGLRLFQRLGSPGWCPPVLIAALLVALLLWLLRIPWPAYQRGADWLMLLLGPATVALAVPLYQQMHHVRALWRPLLVCLPVASALAAFYAIAIAWALGAPPLLLASLAPKSVTAPIAMGITSTLGGSIPILMGSLLITGVAATTFVTLLGRWMHIEDERLLGLALGVNGHAIGTVRAFEIGPTAGAFASLGMTLTGVLTALMLPLAWHLAA</sequence>
<accession>A0A1M7KRH8</accession>
<dbReference type="EMBL" id="FRCA01000011">
    <property type="protein sequence ID" value="SHM67778.1"/>
    <property type="molecule type" value="Genomic_DNA"/>
</dbReference>
<dbReference type="PANTHER" id="PTHR30249">
    <property type="entry name" value="PUTATIVE SEROTONIN TRANSPORTER"/>
    <property type="match status" value="1"/>
</dbReference>
<reference evidence="7 8" key="1">
    <citation type="submission" date="2016-11" db="EMBL/GenBank/DDBJ databases">
        <authorList>
            <person name="Jaros S."/>
            <person name="Januszkiewicz K."/>
            <person name="Wedrychowicz H."/>
        </authorList>
    </citation>
    <scope>NUCLEOTIDE SEQUENCE [LARGE SCALE GENOMIC DNA]</scope>
    <source>
        <strain evidence="7 8">DSM 4740</strain>
    </source>
</reference>
<evidence type="ECO:0000313" key="9">
    <source>
        <dbReference type="Proteomes" id="UP000321726"/>
    </source>
</evidence>
<dbReference type="Proteomes" id="UP000184123">
    <property type="component" value="Unassembled WGS sequence"/>
</dbReference>
<dbReference type="InterPro" id="IPR007300">
    <property type="entry name" value="CidB/LrgB"/>
</dbReference>
<feature type="transmembrane region" description="Helical" evidence="5">
    <location>
        <begin position="12"/>
        <end position="30"/>
    </location>
</feature>
<name>A0A1M7KRH8_9GAMM</name>
<dbReference type="STRING" id="44933.SAMN05660971_03564"/>
<dbReference type="Proteomes" id="UP000321726">
    <property type="component" value="Unassembled WGS sequence"/>
</dbReference>
<feature type="transmembrane region" description="Helical" evidence="5">
    <location>
        <begin position="98"/>
        <end position="121"/>
    </location>
</feature>
<evidence type="ECO:0000313" key="8">
    <source>
        <dbReference type="Proteomes" id="UP000184123"/>
    </source>
</evidence>
<evidence type="ECO:0000256" key="1">
    <source>
        <dbReference type="ARBA" id="ARBA00004141"/>
    </source>
</evidence>
<dbReference type="GO" id="GO:0016020">
    <property type="term" value="C:membrane"/>
    <property type="evidence" value="ECO:0007669"/>
    <property type="project" value="UniProtKB-SubCell"/>
</dbReference>
<dbReference type="OrthoDB" id="9811701at2"/>